<evidence type="ECO:0000259" key="7">
    <source>
        <dbReference type="PROSITE" id="PS50850"/>
    </source>
</evidence>
<dbReference type="InterPro" id="IPR020846">
    <property type="entry name" value="MFS_dom"/>
</dbReference>
<dbReference type="Pfam" id="PF07690">
    <property type="entry name" value="MFS_1"/>
    <property type="match status" value="1"/>
</dbReference>
<keyword evidence="4 6" id="KW-1133">Transmembrane helix</keyword>
<dbReference type="FunFam" id="1.20.1250.20:FF:000018">
    <property type="entry name" value="MFS transporter permease"/>
    <property type="match status" value="1"/>
</dbReference>
<feature type="transmembrane region" description="Helical" evidence="6">
    <location>
        <begin position="261"/>
        <end position="282"/>
    </location>
</feature>
<evidence type="ECO:0000256" key="4">
    <source>
        <dbReference type="ARBA" id="ARBA00022989"/>
    </source>
</evidence>
<dbReference type="PANTHER" id="PTHR43791">
    <property type="entry name" value="PERMEASE-RELATED"/>
    <property type="match status" value="1"/>
</dbReference>
<dbReference type="Proteomes" id="UP000054911">
    <property type="component" value="Unassembled WGS sequence"/>
</dbReference>
<dbReference type="STRING" id="1777141.AWB80_03836"/>
<comment type="subcellular location">
    <subcellularLocation>
        <location evidence="1">Membrane</location>
        <topology evidence="1">Multi-pass membrane protein</topology>
    </subcellularLocation>
</comment>
<feature type="transmembrane region" description="Helical" evidence="6">
    <location>
        <begin position="100"/>
        <end position="118"/>
    </location>
</feature>
<feature type="transmembrane region" description="Helical" evidence="6">
    <location>
        <begin position="419"/>
        <end position="436"/>
    </location>
</feature>
<feature type="transmembrane region" description="Helical" evidence="6">
    <location>
        <begin position="68"/>
        <end position="88"/>
    </location>
</feature>
<sequence length="444" mass="48034">MNEGALPGAAFAEDAAPHSSAMVNATYRRITWRLIPFLFVCYVAAYLDRINIGFAQIQMRSDLGFSDAVYGLGAGIFFAGYFLFEVPSNLILERIGARKTLIRIMLLWGLTSAGMMFVKTPTAFYIMRFMLGVFEAGFFPGMIFYLTCWYPAERRGRVMALFLTAVAMAGVLGGPVSGWALNRLDGVHGLHGWQWLFLVEGLPSCVLGIAAFFYLDDNPRDARWLSNAEKAVVLDRLDRERDASSLFERHGFGGALKSARIYALALAWFTFICGVYAISFWLPTLIRNAGVTDAYSIGMLSAIPYGAAALTMVLVSRHSDRTRERRWHTAGCALIGAVALSAIARTGSDLTLALVCISVATASIFTLQPLFWAIATDFLGGTRAAAGTIAFINSLGLLGGFASPSMLGFVKTVTGSLNNGLYVVSALLVAGALIALRSAGRPVR</sequence>
<dbReference type="Gene3D" id="1.20.1250.20">
    <property type="entry name" value="MFS general substrate transporter like domains"/>
    <property type="match status" value="2"/>
</dbReference>
<dbReference type="GO" id="GO:0022857">
    <property type="term" value="F:transmembrane transporter activity"/>
    <property type="evidence" value="ECO:0007669"/>
    <property type="project" value="InterPro"/>
</dbReference>
<accession>A0A158BNT1</accession>
<dbReference type="PROSITE" id="PS50850">
    <property type="entry name" value="MFS"/>
    <property type="match status" value="1"/>
</dbReference>
<dbReference type="CDD" id="cd17319">
    <property type="entry name" value="MFS_ExuT_GudP_like"/>
    <property type="match status" value="1"/>
</dbReference>
<dbReference type="OrthoDB" id="5441967at2"/>
<comment type="caution">
    <text evidence="8">The sequence shown here is derived from an EMBL/GenBank/DDBJ whole genome shotgun (WGS) entry which is preliminary data.</text>
</comment>
<dbReference type="AlphaFoldDB" id="A0A158BNT1"/>
<evidence type="ECO:0000256" key="2">
    <source>
        <dbReference type="ARBA" id="ARBA00022448"/>
    </source>
</evidence>
<feature type="transmembrane region" description="Helical" evidence="6">
    <location>
        <begin position="294"/>
        <end position="315"/>
    </location>
</feature>
<feature type="transmembrane region" description="Helical" evidence="6">
    <location>
        <begin position="384"/>
        <end position="407"/>
    </location>
</feature>
<feature type="transmembrane region" description="Helical" evidence="6">
    <location>
        <begin position="327"/>
        <end position="344"/>
    </location>
</feature>
<dbReference type="PANTHER" id="PTHR43791:SF36">
    <property type="entry name" value="TRANSPORTER, PUTATIVE (AFU_ORTHOLOGUE AFUA_6G08340)-RELATED"/>
    <property type="match status" value="1"/>
</dbReference>
<feature type="transmembrane region" description="Helical" evidence="6">
    <location>
        <begin position="158"/>
        <end position="181"/>
    </location>
</feature>
<feature type="transmembrane region" description="Helical" evidence="6">
    <location>
        <begin position="124"/>
        <end position="146"/>
    </location>
</feature>
<feature type="transmembrane region" description="Helical" evidence="6">
    <location>
        <begin position="193"/>
        <end position="215"/>
    </location>
</feature>
<evidence type="ECO:0000256" key="5">
    <source>
        <dbReference type="ARBA" id="ARBA00023136"/>
    </source>
</evidence>
<dbReference type="InterPro" id="IPR011701">
    <property type="entry name" value="MFS"/>
</dbReference>
<feature type="transmembrane region" description="Helical" evidence="6">
    <location>
        <begin position="30"/>
        <end position="48"/>
    </location>
</feature>
<feature type="transmembrane region" description="Helical" evidence="6">
    <location>
        <begin position="350"/>
        <end position="372"/>
    </location>
</feature>
<keyword evidence="2" id="KW-0813">Transport</keyword>
<dbReference type="RefSeq" id="WP_061176261.1">
    <property type="nucleotide sequence ID" value="NZ_FCOE02000012.1"/>
</dbReference>
<dbReference type="SUPFAM" id="SSF103473">
    <property type="entry name" value="MFS general substrate transporter"/>
    <property type="match status" value="1"/>
</dbReference>
<evidence type="ECO:0000313" key="9">
    <source>
        <dbReference type="Proteomes" id="UP000054911"/>
    </source>
</evidence>
<name>A0A158BNT1_9BURK</name>
<evidence type="ECO:0000256" key="3">
    <source>
        <dbReference type="ARBA" id="ARBA00022692"/>
    </source>
</evidence>
<keyword evidence="3 6" id="KW-0812">Transmembrane</keyword>
<keyword evidence="9" id="KW-1185">Reference proteome</keyword>
<evidence type="ECO:0000313" key="8">
    <source>
        <dbReference type="EMBL" id="SAK71671.1"/>
    </source>
</evidence>
<feature type="domain" description="Major facilitator superfamily (MFS) profile" evidence="7">
    <location>
        <begin position="34"/>
        <end position="443"/>
    </location>
</feature>
<dbReference type="EMBL" id="FCOE02000012">
    <property type="protein sequence ID" value="SAK71671.1"/>
    <property type="molecule type" value="Genomic_DNA"/>
</dbReference>
<organism evidence="8 9">
    <name type="scientific">Caballeronia pedi</name>
    <dbReference type="NCBI Taxonomy" id="1777141"/>
    <lineage>
        <taxon>Bacteria</taxon>
        <taxon>Pseudomonadati</taxon>
        <taxon>Pseudomonadota</taxon>
        <taxon>Betaproteobacteria</taxon>
        <taxon>Burkholderiales</taxon>
        <taxon>Burkholderiaceae</taxon>
        <taxon>Caballeronia</taxon>
    </lineage>
</organism>
<dbReference type="GO" id="GO:0016020">
    <property type="term" value="C:membrane"/>
    <property type="evidence" value="ECO:0007669"/>
    <property type="project" value="UniProtKB-SubCell"/>
</dbReference>
<gene>
    <name evidence="8" type="ORF">AWB80_03836</name>
</gene>
<evidence type="ECO:0000256" key="1">
    <source>
        <dbReference type="ARBA" id="ARBA00004141"/>
    </source>
</evidence>
<proteinExistence type="predicted"/>
<dbReference type="InterPro" id="IPR036259">
    <property type="entry name" value="MFS_trans_sf"/>
</dbReference>
<reference evidence="8" key="1">
    <citation type="submission" date="2016-01" db="EMBL/GenBank/DDBJ databases">
        <authorList>
            <person name="Peeters C."/>
        </authorList>
    </citation>
    <scope>NUCLEOTIDE SEQUENCE [LARGE SCALE GENOMIC DNA]</scope>
    <source>
        <strain evidence="8">LMG 29323</strain>
    </source>
</reference>
<protein>
    <submittedName>
        <fullName evidence="8">Major facilitator transporter</fullName>
    </submittedName>
</protein>
<evidence type="ECO:0000256" key="6">
    <source>
        <dbReference type="SAM" id="Phobius"/>
    </source>
</evidence>
<keyword evidence="5 6" id="KW-0472">Membrane</keyword>